<feature type="region of interest" description="Disordered" evidence="1">
    <location>
        <begin position="2345"/>
        <end position="2392"/>
    </location>
</feature>
<feature type="region of interest" description="Disordered" evidence="1">
    <location>
        <begin position="1337"/>
        <end position="1383"/>
    </location>
</feature>
<feature type="compositionally biased region" description="Basic and acidic residues" evidence="1">
    <location>
        <begin position="1367"/>
        <end position="1383"/>
    </location>
</feature>
<feature type="compositionally biased region" description="Polar residues" evidence="1">
    <location>
        <begin position="651"/>
        <end position="665"/>
    </location>
</feature>
<feature type="compositionally biased region" description="Polar residues" evidence="1">
    <location>
        <begin position="449"/>
        <end position="473"/>
    </location>
</feature>
<feature type="region of interest" description="Disordered" evidence="1">
    <location>
        <begin position="1397"/>
        <end position="1430"/>
    </location>
</feature>
<feature type="region of interest" description="Disordered" evidence="1">
    <location>
        <begin position="2081"/>
        <end position="2108"/>
    </location>
</feature>
<feature type="compositionally biased region" description="Basic and acidic residues" evidence="1">
    <location>
        <begin position="239"/>
        <end position="253"/>
    </location>
</feature>
<sequence>MMIHTKGIKELFAKPLCLTRTYCINPFGAQPSGTNNAFDQEPVGQRGFLIFYLFFNLPACRSARFPQLLPLVQSSRLLVGQQGFLSFYLCLIFQPCRSAGFHSFYLLFNLPACAANIHRRQTPPDAGFQLGHITAQPSPSSQQLALERQGEKICPKWRKGIDLLNAGICYTDPVGNKTDSALQTSDAHSDKSSFEQARALELFSSSDSPARSDSHTGEAFDGRAINSPSAMASQTLGGDDFHHEPRTRDEKSGEQLCSIDGNIPEDIVAAAQMVIESPTFETERVETVKQSGDISEESKGDSIVCNGVQQTSTLNTNIAVVDLAQPLTAVAPNRSQTETTAESNHLSAKTQEHRIEISLKLNQLESTCESNQKANECKEKRKPKESNSSTNLNGDDATARRNQSSKLNHHNAVLESDEVNTTRGSEYSKTNPESQVSCAAAEPDHQDASTRSYDSSPTAQGSQQPVCRTLSGQERRNTVASLVSKFSSGISTSNAPRIMHYKENRRRQLAYVSEKIGLELTAAPGLRSVRSRSSNRVLRRSQSDSDNSFHRKEDALYSSIERAKTVANQGRPTSTSCYTRHSSETSNISSCGESLGKSSDVTEMAKPEGSSKKKKKGTSSEHDCVFKRLSSAVKKSPRCKKAGCGKRSQENNEASNTTQHELSMDSNDILTTDATERSAVLHSSFTAANRRGRAYPSNFKGLGPLEVSENTRGVTKLLKQKVSEARDVQGIKAVAQAFNSSKQDTESNTSIVRHVSGATISPPNTSPRASKPDMVKDLGREKHNTRNNHSPRDTIKSPKELSPRNLKCITSRPSGVACEHIQNQSERSRNTSSLSLRAETSPGSEVSTQTKNDHNLPYNAQGKFSGISFTKNNLEKNPAASRPRPASVKEKKSWPENFVLPRRKSASVSSSKSNTSEVKLVQQLSPSAQSLKEKIVSNLTSKKAHTARHTPGDFSKDCAMEADKIRQEKVTSQVESKTAVMSFTRQHLSKCRKSSWDFQGGLNSVNGSACDRLKSKVFQRNKNLPEHSENLSTRTTTGNVQTGATTEKYEVFKHHEVKENCRQYEKRPSVGSTSSNGQILPGDERRHSLPVYKRSVKASADTVISGVSDHGSRGVRFQAHRASLVSRPVWNGSASRVERLQTLKREQDETLARFKQFMNRQERAGNVREITQVTEEHTTHVQECCIRVSSMEEAERVAMTLMESVRHEKSAQQCVQKITSAYPGWNQRQLFVKEPDQKVPEMIPENTRTRDKDLGDLYVNVTSGTFYDALDTGSASYISAGYRQQSTSSCVGKPDRPQPAPELTGQVIKNTSSEAIPKISSSQNAREVSDQLKVYVPTKEEEAQVELSGSDVGDTSTSYSSALSQNDESRKQGRQDISEKNLKTDHEVSCVIVSDTSDPNRFEQNSKTGENNTKNIASLGEKYTPSPSSSNEGNLCGAAEFCRQNGSESNPPINAAIGQHVVQTMSPRPVVPVMILPDQAVRSEPQPVIKSGDFAICQISEQDGKRMLHQDKDIASGETRECVFPVEICGKTQTCIKQYKIGEDGNLISFEEDNHGAKSSSLVEQKMLFDADRNVPCSFNEVLNGAFNSKSEVCRVITPATSMTASSTATISSQTTVYSGPYTTYSSGGLTESESFCGQSLTADVSTGSTECGKGASLVTTRSLKNSNVSKDVGETLCRVHRNSCKDRETIAVSSTCAEKETLACREDRKSCSCDRMEESTFQVPASSESRDEIFRKSPQLEVNRSVHVSKALLNVAASGHETPEIIRGEGEQTSFPTHERANTDHLDAMRLSEKHEHIINVDGREQSSDALTLFSNVENGARIEIRQTEVVEKQFSEAEKKSSCSLDGDHINVRADKPSIDKSQHLQEFLGVERFNLCSANIENKPADKLTCTEEGSAPIKATTDCDELEREDKPCALMGSECHSSKHRPPTDELCLTRRDFDSKDTSSVGYLHSKIKPCDLPDTGCQFDKSAQPVALHHTETSTQFSNNMAMKMVGFSNPHSLNGLAPDDGGKEVKSNDAQCFEDAAPSLPGSSTLAQRVKAYLTSVTNTNGEQNQPHERKASLKDLVVIRSTTFIKHEKEGREAANSSTGVEREGAQQETTERQVVDDQKTNVMGSHALQDTCLDTNVKFMAAQTVSADVHDTAAVKQDSTTSRILHNEGDLKTKLAGDNMEENSTISNRCQPRTATFVIKNVCGVEELPDNTKDCEMNSRALGRNQPVLGLSDDKRVHDREKVKEESLPLCEKHGFHKDKTSPLNETCPSFIIESAFEESSSKHLTRSDLLETPEQFDEEQSSETKPSECPRQSQHTWFTSAKSSLDFSSRQIAENKAVQELKPDHKSLKDLSLNVCPSPAKPTENSLLETTSPEQYSKSPVTKVQEAPLSARSSHSKKTKSELDLDYLINHLDLSSDSFDALFLQNAMYLRGTVATMPAPKTNKGASAANSAPRYTTLTLKRRRSASGALSGQFSIQGPLLQVKRRSVLEKSRANTSRRLEELTGSSEKVRR</sequence>
<feature type="region of interest" description="Disordered" evidence="1">
    <location>
        <begin position="1062"/>
        <end position="1084"/>
    </location>
</feature>
<feature type="region of interest" description="Disordered" evidence="1">
    <location>
        <begin position="754"/>
        <end position="895"/>
    </location>
</feature>
<feature type="compositionally biased region" description="Basic and acidic residues" evidence="1">
    <location>
        <begin position="210"/>
        <end position="221"/>
    </location>
</feature>
<dbReference type="Proteomes" id="UP001283361">
    <property type="component" value="Unassembled WGS sequence"/>
</dbReference>
<comment type="caution">
    <text evidence="2">The sequence shown here is derived from an EMBL/GenBank/DDBJ whole genome shotgun (WGS) entry which is preliminary data.</text>
</comment>
<protein>
    <submittedName>
        <fullName evidence="2">Uncharacterized protein</fullName>
    </submittedName>
</protein>
<feature type="region of interest" description="Disordered" evidence="1">
    <location>
        <begin position="371"/>
        <end position="473"/>
    </location>
</feature>
<feature type="region of interest" description="Disordered" evidence="1">
    <location>
        <begin position="637"/>
        <end position="665"/>
    </location>
</feature>
<feature type="compositionally biased region" description="Basic and acidic residues" evidence="1">
    <location>
        <begin position="2094"/>
        <end position="2108"/>
    </location>
</feature>
<feature type="compositionally biased region" description="Polar residues" evidence="1">
    <location>
        <begin position="2358"/>
        <end position="2377"/>
    </location>
</feature>
<feature type="compositionally biased region" description="Polar residues" evidence="1">
    <location>
        <begin position="1397"/>
        <end position="1416"/>
    </location>
</feature>
<organism evidence="2 3">
    <name type="scientific">Elysia crispata</name>
    <name type="common">lettuce slug</name>
    <dbReference type="NCBI Taxonomy" id="231223"/>
    <lineage>
        <taxon>Eukaryota</taxon>
        <taxon>Metazoa</taxon>
        <taxon>Spiralia</taxon>
        <taxon>Lophotrochozoa</taxon>
        <taxon>Mollusca</taxon>
        <taxon>Gastropoda</taxon>
        <taxon>Heterobranchia</taxon>
        <taxon>Euthyneura</taxon>
        <taxon>Panpulmonata</taxon>
        <taxon>Sacoglossa</taxon>
        <taxon>Placobranchoidea</taxon>
        <taxon>Plakobranchidae</taxon>
        <taxon>Elysia</taxon>
    </lineage>
</organism>
<feature type="compositionally biased region" description="Polar residues" evidence="1">
    <location>
        <begin position="566"/>
        <end position="601"/>
    </location>
</feature>
<evidence type="ECO:0000256" key="1">
    <source>
        <dbReference type="SAM" id="MobiDB-lite"/>
    </source>
</evidence>
<feature type="region of interest" description="Disordered" evidence="1">
    <location>
        <begin position="566"/>
        <end position="623"/>
    </location>
</feature>
<feature type="compositionally biased region" description="Basic and acidic residues" evidence="1">
    <location>
        <begin position="541"/>
        <end position="552"/>
    </location>
</feature>
<accession>A0AAE0Z7Q9</accession>
<keyword evidence="3" id="KW-1185">Reference proteome</keyword>
<feature type="region of interest" description="Disordered" evidence="1">
    <location>
        <begin position="528"/>
        <end position="552"/>
    </location>
</feature>
<gene>
    <name evidence="2" type="ORF">RRG08_040015</name>
</gene>
<feature type="region of interest" description="Disordered" evidence="1">
    <location>
        <begin position="203"/>
        <end position="253"/>
    </location>
</feature>
<reference evidence="2" key="1">
    <citation type="journal article" date="2023" name="G3 (Bethesda)">
        <title>A reference genome for the long-term kleptoplast-retaining sea slug Elysia crispata morphotype clarki.</title>
        <authorList>
            <person name="Eastman K.E."/>
            <person name="Pendleton A.L."/>
            <person name="Shaikh M.A."/>
            <person name="Suttiyut T."/>
            <person name="Ogas R."/>
            <person name="Tomko P."/>
            <person name="Gavelis G."/>
            <person name="Widhalm J.R."/>
            <person name="Wisecaver J.H."/>
        </authorList>
    </citation>
    <scope>NUCLEOTIDE SEQUENCE</scope>
    <source>
        <strain evidence="2">ECLA1</strain>
    </source>
</reference>
<feature type="compositionally biased region" description="Polar residues" evidence="1">
    <location>
        <begin position="1353"/>
        <end position="1366"/>
    </location>
</feature>
<feature type="region of interest" description="Disordered" evidence="1">
    <location>
        <begin position="2486"/>
        <end position="2507"/>
    </location>
</feature>
<evidence type="ECO:0000313" key="2">
    <source>
        <dbReference type="EMBL" id="KAK3764419.1"/>
    </source>
</evidence>
<name>A0AAE0Z7Q9_9GAST</name>
<feature type="region of interest" description="Disordered" evidence="1">
    <location>
        <begin position="332"/>
        <end position="351"/>
    </location>
</feature>
<feature type="compositionally biased region" description="Polar residues" evidence="1">
    <location>
        <begin position="419"/>
        <end position="437"/>
    </location>
</feature>
<feature type="compositionally biased region" description="Polar residues" evidence="1">
    <location>
        <begin position="226"/>
        <end position="236"/>
    </location>
</feature>
<evidence type="ECO:0000313" key="3">
    <source>
        <dbReference type="Proteomes" id="UP001283361"/>
    </source>
</evidence>
<feature type="compositionally biased region" description="Basic and acidic residues" evidence="1">
    <location>
        <begin position="375"/>
        <end position="385"/>
    </location>
</feature>
<dbReference type="EMBL" id="JAWDGP010004442">
    <property type="protein sequence ID" value="KAK3764419.1"/>
    <property type="molecule type" value="Genomic_DNA"/>
</dbReference>
<proteinExistence type="predicted"/>
<feature type="compositionally biased region" description="Polar residues" evidence="1">
    <location>
        <begin position="841"/>
        <end position="850"/>
    </location>
</feature>
<feature type="compositionally biased region" description="Polar residues" evidence="1">
    <location>
        <begin position="821"/>
        <end position="835"/>
    </location>
</feature>
<feature type="compositionally biased region" description="Basic and acidic residues" evidence="1">
    <location>
        <begin position="770"/>
        <end position="802"/>
    </location>
</feature>
<feature type="compositionally biased region" description="Basic and acidic residues" evidence="1">
    <location>
        <begin position="2486"/>
        <end position="2497"/>
    </location>
</feature>
<feature type="region of interest" description="Disordered" evidence="1">
    <location>
        <begin position="2277"/>
        <end position="2310"/>
    </location>
</feature>
<feature type="compositionally biased region" description="Polar residues" evidence="1">
    <location>
        <begin position="333"/>
        <end position="349"/>
    </location>
</feature>
<feature type="compositionally biased region" description="Polar residues" evidence="1">
    <location>
        <begin position="758"/>
        <end position="768"/>
    </location>
</feature>